<dbReference type="Gene3D" id="3.40.50.300">
    <property type="entry name" value="P-loop containing nucleotide triphosphate hydrolases"/>
    <property type="match status" value="1"/>
</dbReference>
<dbReference type="HOGENOM" id="CLU_852044_0_0_11"/>
<dbReference type="EMBL" id="CP006734">
    <property type="protein sequence ID" value="AGW41217.1"/>
    <property type="molecule type" value="Genomic_DNA"/>
</dbReference>
<dbReference type="SUPFAM" id="SSF52540">
    <property type="entry name" value="P-loop containing nucleoside triphosphate hydrolases"/>
    <property type="match status" value="1"/>
</dbReference>
<dbReference type="eggNOG" id="COG1136">
    <property type="taxonomic scope" value="Bacteria"/>
</dbReference>
<dbReference type="InterPro" id="IPR027417">
    <property type="entry name" value="P-loop_NTPase"/>
</dbReference>
<evidence type="ECO:0000313" key="2">
    <source>
        <dbReference type="EMBL" id="AGW41217.1"/>
    </source>
</evidence>
<gene>
    <name evidence="2" type="ORF">O159_11240</name>
</gene>
<dbReference type="GO" id="GO:0022857">
    <property type="term" value="F:transmembrane transporter activity"/>
    <property type="evidence" value="ECO:0007669"/>
    <property type="project" value="TreeGrafter"/>
</dbReference>
<evidence type="ECO:0000313" key="3">
    <source>
        <dbReference type="Proteomes" id="UP000016743"/>
    </source>
</evidence>
<dbReference type="KEGG" id="lxy:O159_11240"/>
<dbReference type="GO" id="GO:0005886">
    <property type="term" value="C:plasma membrane"/>
    <property type="evidence" value="ECO:0007669"/>
    <property type="project" value="TreeGrafter"/>
</dbReference>
<accession>U3P8F2</accession>
<protein>
    <recommendedName>
        <fullName evidence="1">ABC transporter domain-containing protein</fullName>
    </recommendedName>
</protein>
<dbReference type="PANTHER" id="PTHR24220">
    <property type="entry name" value="IMPORT ATP-BINDING PROTEIN"/>
    <property type="match status" value="1"/>
</dbReference>
<evidence type="ECO:0000259" key="1">
    <source>
        <dbReference type="Pfam" id="PF00005"/>
    </source>
</evidence>
<dbReference type="GO" id="GO:0016887">
    <property type="term" value="F:ATP hydrolysis activity"/>
    <property type="evidence" value="ECO:0007669"/>
    <property type="project" value="InterPro"/>
</dbReference>
<name>U3P8F2_LEIXC</name>
<sequence length="326" mass="33985">MKKWQAFQGVDMDGVVAVGDIVYFQTLPVGVELDPEQIQVGRALAGGEPGIKVTVSPPTFVISLTADQAKEIDVGTPVSVPQSTATWQGTVSQLVVQSDQSVNAVLEGVGGEPFCGQECDTVPAAGQPSLPGIATLTPRTAGIVVPTAAVQTRSNGLTVVVDRQGTKRAVTVAVSAGGKSVIRGVPEGTEVRVGGPVISVHDLSYAYKRAGTPIIENLTVDFPRGTITALTGPSGKGKSTLLYILGLMLVPNAGDVVVNGTHTRRLDDNSRSKLRAEYFGFVFQDAVLDPIRTVADNILEPTLYNGRSRASMADRNANGPVRGGVA</sequence>
<dbReference type="STRING" id="1389489.O159_11240"/>
<reference evidence="2 3" key="1">
    <citation type="journal article" date="2013" name="Genome Announc.">
        <title>Complete Genome Sequence of Leifsonia xyli subsp. cynodontis Strain DSM46306, a Gram-Positive Bacterial Pathogen of Grasses.</title>
        <authorList>
            <person name="Monteiro-Vitorello C.B."/>
            <person name="Zerillo M.M."/>
            <person name="Van Sluys M.A."/>
            <person name="Camargo L.E."/>
            <person name="Kitajima J.P."/>
        </authorList>
    </citation>
    <scope>NUCLEOTIDE SEQUENCE [LARGE SCALE GENOMIC DNA]</scope>
    <source>
        <strain evidence="2 3">DSM 46306</strain>
    </source>
</reference>
<dbReference type="GO" id="GO:0005524">
    <property type="term" value="F:ATP binding"/>
    <property type="evidence" value="ECO:0007669"/>
    <property type="project" value="InterPro"/>
</dbReference>
<dbReference type="Pfam" id="PF00005">
    <property type="entry name" value="ABC_tran"/>
    <property type="match status" value="1"/>
</dbReference>
<dbReference type="InterPro" id="IPR015854">
    <property type="entry name" value="ABC_transpr_LolD-like"/>
</dbReference>
<organism evidence="2 3">
    <name type="scientific">Leifsonia xyli subsp. cynodontis DSM 46306</name>
    <dbReference type="NCBI Taxonomy" id="1389489"/>
    <lineage>
        <taxon>Bacteria</taxon>
        <taxon>Bacillati</taxon>
        <taxon>Actinomycetota</taxon>
        <taxon>Actinomycetes</taxon>
        <taxon>Micrococcales</taxon>
        <taxon>Microbacteriaceae</taxon>
        <taxon>Leifsonia</taxon>
    </lineage>
</organism>
<dbReference type="Proteomes" id="UP000016743">
    <property type="component" value="Chromosome"/>
</dbReference>
<dbReference type="AlphaFoldDB" id="U3P8F2"/>
<dbReference type="InterPro" id="IPR003439">
    <property type="entry name" value="ABC_transporter-like_ATP-bd"/>
</dbReference>
<feature type="domain" description="ABC transporter" evidence="1">
    <location>
        <begin position="216"/>
        <end position="308"/>
    </location>
</feature>
<keyword evidence="3" id="KW-1185">Reference proteome</keyword>
<proteinExistence type="predicted"/>